<keyword evidence="2" id="KW-0067">ATP-binding</keyword>
<feature type="domain" description="AAA+ ATPase" evidence="4">
    <location>
        <begin position="1492"/>
        <end position="1683"/>
    </location>
</feature>
<feature type="compositionally biased region" description="Basic residues" evidence="3">
    <location>
        <begin position="485"/>
        <end position="496"/>
    </location>
</feature>
<feature type="region of interest" description="Disordered" evidence="3">
    <location>
        <begin position="5696"/>
        <end position="5811"/>
    </location>
</feature>
<dbReference type="Gene3D" id="3.40.50.410">
    <property type="entry name" value="von Willebrand factor, type A domain"/>
    <property type="match status" value="1"/>
</dbReference>
<evidence type="ECO:0000259" key="4">
    <source>
        <dbReference type="SMART" id="SM00382"/>
    </source>
</evidence>
<dbReference type="SUPFAM" id="SSF53300">
    <property type="entry name" value="vWA-like"/>
    <property type="match status" value="2"/>
</dbReference>
<dbReference type="SUPFAM" id="SSF52540">
    <property type="entry name" value="P-loop containing nucleoside triphosphate hydrolases"/>
    <property type="match status" value="5"/>
</dbReference>
<evidence type="ECO:0000313" key="6">
    <source>
        <dbReference type="Proteomes" id="UP001470230"/>
    </source>
</evidence>
<dbReference type="PANTHER" id="PTHR48103">
    <property type="entry name" value="MIDASIN-RELATED"/>
    <property type="match status" value="1"/>
</dbReference>
<evidence type="ECO:0000256" key="2">
    <source>
        <dbReference type="ARBA" id="ARBA00022840"/>
    </source>
</evidence>
<dbReference type="InterPro" id="IPR027417">
    <property type="entry name" value="P-loop_NTPase"/>
</dbReference>
<feature type="domain" description="AAA+ ATPase" evidence="4">
    <location>
        <begin position="758"/>
        <end position="928"/>
    </location>
</feature>
<proteinExistence type="predicted"/>
<dbReference type="InterPro" id="IPR011704">
    <property type="entry name" value="ATPase_dyneun-rel_AAA"/>
</dbReference>
<dbReference type="EMBL" id="JAPFFF010000003">
    <property type="protein sequence ID" value="KAK8894427.1"/>
    <property type="molecule type" value="Genomic_DNA"/>
</dbReference>
<dbReference type="Pfam" id="PF07728">
    <property type="entry name" value="AAA_5"/>
    <property type="match status" value="5"/>
</dbReference>
<sequence length="5811" mass="666414">MSNPEFIETEGSLERVNKVLNGIRSGNPILLEGETGTSKTRTAIVASQRNKQTPIVINFSSQTTIEDLIGRISKDTDSWGGFSFTNGPYTEAFMNGNCLILDEINLAYENVLQCIEASLDSGKLFLEISGSETKVIHKHPNFHLIATLNPLTGRFSQKRQFLSQKFRSRFQTITFSDIKEDELQEIAKGLAKDLPDSEDTIEKLIKFHFDWKKNEANENQIHVFTIREISGTIKSIKEGLSPFESILIHYGSRYDIKKLQIMIKKLISFGFEPTDSSLTLPKYDQKLFYMTESLQRSLLNSSHLLQTCHPILITGPDGCGKTSFARWIAQIYNSQTNQSIEEEEEEEEKNEVESTESIGTSEQKETESNEQNEKTESNEQSEKTESNEQNEKTESNEQNEKTESNEQSEKTESNEQNEKTESNEQNEKTESNEPKEAESNEQNEKAESNELKEAESNEQNEKTESNEQNEKTESNEPKEAESTRPKGKKHLKKAKQNNRQNTTNVFICNPEVSISDIIGRYTPVMGASGEAPIQWIDGPVVASLRKGDCLIMDQIDTASSTILERLNSLYDNFGVKDSRFSVQENSEEDSILIHPNFRIIATSSYEGLNDISPALLNRFTIIYIDDQLVELLNDEEKLINFVQHISIQSPQKSDIKLIAQSAIRNKDEMTISRISKIVRGFFSLKKEIPRALSKSVLDFCISATSLSTDLPALDESFVTLLLSLLNEDKGDSTFDSFLFKEASATRQIMAVLVAAYIAGFHVVLIGKTGLGKTSAAIALSRLYKYSKGRQFISFNGETQLEELFGYFTIEKGNFTSHSGPLSDAMEEGKIFIADELNLADQMIIQSLNVAIEPSKNDQIILPVIGRNIIVNENFFFIGCQNDISMYGRKPLPPQFQKKVLCIKYPENSRTDLLSLTTSLARQFNLKPEFSSGTTEMIEKMKQDPVFQKKVWSLREVRRLFRRTNYTSSHTNSMIGFSIYTNAAFLLRSAFRDTENISEKAVGLVSSAFGLSKIQSASLKSDLDAEVKVFKMESKSQIQLKKNRLSLTITNSELLKIPEELQSFWQTLFEVGITHPSEPLLLVGPSGFKTYLAKAVCPRSPVVYLHSDTTIPSLIGQITLLDKDQARNFLLDSLYNFAGPAPPDEFKVLFKEIRELEMIDIEKIQDVKKFINNESFNDIVDNIIQQLIDIDNQTEQNLNSAFSNYYSVFKPGLITKHILKQNSLILRNIAQPSPTVLERLNELLSITPTLTLFEDTSNTIVPPNGDKVLSKFSNNFRIIGICLPREKRGLSEAMLSRLTEISVPKYTNQDQEKVIDSILLQSNLNNDKSFDLYKKLLGQVSQIFIDQKEELSMSIPFTRIIEIVRTSIAWRTFFSKYNKVEKEETLFSLALFRCAAGPIPYETKKAFLKAFYNEKSGFEINEELKKLFEDKIDEGTSPNDFLSIEEEDDQKVVRSSISKMFMPSPLSRLPESNFCFTSSTKDLVDVIISASIINHPLILEGPNGSGKSSTILYLSKCVDANVVRISISSSTTVEDLFGKYEPNTSSKSLKFDFQPTNFLNAIRYDRDNTNDDFSPLKKQWIIIEELHLASASVLDSLAPVFNQQTDQLFLSDGQIAAKRDYFIVGLISQPLQNQSIINTSMIYKTRDYSKSEYDQIYKFILSNNNFDEDICTYFSDQMYALTKLSLSSQSKIPITVREVHKFLNLFEGSEGKMDIEKIVRTLCLGRFTNNEFIENAKVELGYNDDNYTLPNISIEMGSSTLRSDGIPMHINTSSSRSHYEIQYLSSSEKELFVFLSMSLKKYTPIIIQGPTASGKTYSVQLFADIIGRPLRTIQLNSEITSQSIAGTFQPSKNLSMEEMDKLQEALHSISDLPNLPQKFADKIQNEDISDWLPKHFKQLRSIIQNNIDQYNASDKAKALYFIKEVDNLLQFYNHLKRTDSVIIKAMTEGSLLLLDGIEAAPADFFDRLTTLIDNNPSLNLYERGNGFFYSRDSENPERRIHPNFRLIMTYNPVDLSSASNLSPSLLSKCTIFSMKSIDSNLNDSSLIIFGFLNQIDFRGMEEDTSEISIKLGKSHMAAKEFTNNSQFSVTGRTLIHLCHNLEYKSTIEEIDYDNLKDIIDFIYGSLMSDSDKFLEAVDEKFEQTIDINILEFIKKAQLSTSKGCLEIINLIDNFMSEFKENNQTKFDFETFLGWLLQLHLKDIETVHDKVRYILINFLKQSMSELKENIEDINTARRNLFAHCSAVRCLEVLVNEIRQACQEDSENEFTKNATLNSPQVQEIAKFQVILKKIRSILYLIQNGLFIMQSIPILFYDNARKEFLTIMEEIEEKKPLNELFDSIKELKNNEDSKNLINFQENPIFFIDSMIHFYESNNWPPKINTVSRMISSCIFFDDPKCQYLFKGISRTFFNILESILNDDSDISTFINLIDYISLFYKLLEIDSSITLEGFVSLFEQRSYDSKQFNKFFQNLRTINNRIAIKSDDQRPINEIEEIKPIANAVDSLYQDYNEKYARFYLQGQKDQDAAKEFLQIVENINNRLETEKILKVPYELFVRLTDNMEINTESFAFLKNIYLSIKEVKEPKIKSFEWPHEHVIKFSDETPSFPLIESLINYSKKEQIDFQSANWMTLCSIEKNAEYFLKQFLEKSISQESIMKYQSVIKAQLLCDLSKIPETDKVKKYGFCSRNSIVKFFNEISNRSAEVNQTYIDLAHYYEINMDRNFVISIPTFTSEDTLSMLVNPIDFSPGPLFTDVIINLDDQEFLANSYENLKTKSLFEVTQLYLADAGIQTPEVNSLEDICRYVTSKSSIENHVQNMVQTFFMAYQISKVAISKEKPKNLQFNDIPDEFNSDFIDKHPFCGFYLAIHPEVKPEIERISKLIGKSSFPLSLFTFRLYSNQDIVEIKLPSTFPSGLSQDVEDFILQISTVITTNYSNGKITKFSNLIGFLLDQVPLTIDTQQSEHFREILLDLISKPKDPILLKYVMRYLHDNIEKMILTIGSNEWNDLIVADYNKNKSDFLKFLMNPWEKALQSIENTFLSEKSNYDDQIRKILDYISNQFTYKYNNRGFFNSIFDAKTKDETELQTKIREEYKRVNQQMKVNSVEESMVSNLNKAWISYCSYVVNALNQLKDFPSTSNGRFPDNSFFEPFHKHFDENSGFTHPTSEGEVTLIVFILKDKAKQDVTISYTNGKQQVYVTGKINNISIMKLPSNLSISDLNIQSNDVEIEYDNVRYDSSAQPRKGFKMKEMLDQFNKYKDLVNQNEESNDDDDEATNNKFGKIEVLFNNKNYDEFVLKISELSKKAKSLIAASGSLKELSKSSNTILTEIKEIESFFPANFVDNTETPKQTNALLEQFINFINQSERDLNQLSIPDEIINADEQIIINKNSEFNQILGKAKRFAKKPTPVISDETTQYEVKEINCKEPEKLIIPTIFIDGTDYCLNITRIYANLGPFYKGCPYTQLKFRIINLTKQNIRCTFQQDDQITGLSYENANGFFFLVFPIDKIAFDYNEDSELKFTGTISFYEMNSETAFKEVPYDISMYFLSPNIYLNIKNQSFAIKDGEAQILPYYAVQNSNLELKVTPYFRQLKFVELPENTAKKPQQPSTVNNNITLTLPTRNKEEHHLSIQLDFGLSNNMTIPLSLNVDLYDEQFSALMYDDRDKRFVQNNAIATIGNLWRDVYILVSYYNPKSTAVDAVLSFQYNSTRNFEISKPKPISFQPYSHNVELISFKARTISSDFRIDDPASNQLTISIGTNKKIIDFTFSLSFIYHNRNTNKLFTSKSIRYCSYWEDNTFKEYDFRVGYTAKDVNLILSPISMNFYQSDSKHNVGLKFDKNGELVRVYDSNNFKEKIFNCYYEILTLDLNTTDTSKQIQIIKKRTPKLKEGELRLFARLEGRPDTVFPLFGQCESLGYNFDAPTYNYNDYEHHFTSAFVVWFEEFLQDQDKNKYYISASQDNKFVCLKDDLPYPSTHNLAYLISYMTQNIDKVPYVSLIKAIKNFTQSDIIEEKYNEAYRQHNILEWKLVCLVWAINETMLIQYRDLKVRHFIVDFPVSADVLLNEQKKLMQKCRIDEETMRKTDEFRNLKDKKKNIITNFNDQQKSSFVKNGFSISSYAKWTYENKFQEIEEAEFPKTPLSQKQIKEEIKPEYSNEAGNIDITNTSFKNMNSIMNIYKAFDSILRNTYQFTISFHSSLKKNKDMKHNIEILNQLVSFYLWARDIKDYSPYSLFLDRFFSAYQSMITRLRSSGITIRPQHYDIKNTLLSDNDFLIRPQYQTSLEIARWLQPGKNKKPTQEPFKKDKENNKKKGKKPESNKHIYRPNTISTPEYDDINKFISPLNQGHGRNPLHGEIIQKISRESINNASKEIPNKDYIEYIVNKMTNPGKEKKIIQVFDDDKTHIPVNYDTISNNLSTEAVDFYFDAADALTGLILDGLGEKSPVLDNCNDCYASILIDCSNTFSEIQKASLILLSIAYGNSLTALRIPYSIVIYCDDNFQFILKKLEDNHDKIFFSKLIEAMTVNRRMSSMTDAIQMTISRVVPSPTGQYTNRKNHVIYVLSDGLSTLLDATQQWNKTVLNYKSVTVSFFFLNIISGEFTQAILDVWSRFAKGIATANSPTTVFYSTFDNILENKDFYRVLSSDQESPSIIVPISECFGQPIIQSVPKDPKKYPHLIRLTKEPKKAQPLEFDSNSAGLVLDLLNTSYSDENKFYRDGSDPVPLDDPLDVEITEMKIEPFSILINTGESQKNREYYSAFYKRLFDPSSETLEQSLVQEMSSMVFIPNKPSQYTPSSDGTLFYFPGLIRFLLTQGQDTKIFLEKKAGLLKSYSVFIVIDCSISCFNVQSAFHAFQSLFILLQTLSKIDLPSFNLIITTNDGPLILCSEKSTFDALSSRSPVWLALFTYLLNPHPNSCLDSALLSMLSIRAQEKTLSSVLFIFTDGNFSSKEQKVYNSILEKIYGYNVEAVTIGIGSYSSNICSLATKKVWSINPRNIIKGILSVFGKESSELIEKIPSMFTGIPFDKTDIITKLSGYLKFNTVDDYSFKELIIELNNITRDISVFKDFYNIQPDGTETFLEDDSHDIGKMNFYKGIKILICQFWDQSMTSGEDPLISKEVLLNGTDESKKSVINSLKEFGIETVIVQNYKEAIREIKSGEYSEVWVICGRHDGKMPDNSEWARLSSQFIDCLIIYWENGGGIVFWTDNSPLTAEVNFFLSKANFGDDKEEVKAGFRIGGSYPGGKMLRRSDEPRVASFTAEQTIQCDGYQKLLFNANMKRIYEGITIASAIIPPENPKSECYNDNNYTFAYTKAIKPFRYFSVSSSRGISSLYYTSPLNSKKGDIVIDCGFSKLFFELTTEGIYWYVRNIAIFMISLEKKTSMIGGSADPRKFKPKPFEFNIRPYCNPEPKFYQYNDERFVDIVFLIDGTGSMMYFIDAVKNSCNDIAKFCKQKFTNNTFRFGCVIYRDNAVKAVRNKYLQHSYKRYNNDETEACSLSTNINDLYNFLSNVEAKGGGGDGPEDWLSGYQRLKKLNWKKVGKKIVIHIADAPGHGQSFHGGRYTLPHTNEGQPIDQQDYVEMDKEHDKEFPEYIKWAANYGIKFFCLSASYLTFQCFVRTQQIYTKAGGEQFKITRFDDYNGDNISDKQKQKVIDIVKQVAMESVDDSTAVPTAQEEETNNITTHHNSSHSSQQNLYRPATTLHNQTPKGSTNNNKSGAYRPATTLHNQTPKGSAATRSGAYKPPIKPGNIAIPGQGNSFNIGGKGRTYQSPSGQTNDPSQRHHQPYMGLVDPQDQQEKRKRKRRRQHHGNDDDDEQ</sequence>
<comment type="caution">
    <text evidence="5">The sequence shown here is derived from an EMBL/GenBank/DDBJ whole genome shotgun (WGS) entry which is preliminary data.</text>
</comment>
<evidence type="ECO:0000313" key="5">
    <source>
        <dbReference type="EMBL" id="KAK8894427.1"/>
    </source>
</evidence>
<dbReference type="SMART" id="SM00382">
    <property type="entry name" value="AAA"/>
    <property type="match status" value="5"/>
</dbReference>
<keyword evidence="6" id="KW-1185">Reference proteome</keyword>
<organism evidence="5 6">
    <name type="scientific">Tritrichomonas musculus</name>
    <dbReference type="NCBI Taxonomy" id="1915356"/>
    <lineage>
        <taxon>Eukaryota</taxon>
        <taxon>Metamonada</taxon>
        <taxon>Parabasalia</taxon>
        <taxon>Tritrichomonadida</taxon>
        <taxon>Tritrichomonadidae</taxon>
        <taxon>Tritrichomonas</taxon>
    </lineage>
</organism>
<keyword evidence="1" id="KW-0547">Nucleotide-binding</keyword>
<feature type="compositionally biased region" description="Basic and acidic residues" evidence="3">
    <location>
        <begin position="362"/>
        <end position="484"/>
    </location>
</feature>
<dbReference type="PANTHER" id="PTHR48103:SF2">
    <property type="entry name" value="MIDASIN"/>
    <property type="match status" value="1"/>
</dbReference>
<dbReference type="InterPro" id="IPR003593">
    <property type="entry name" value="AAA+_ATPase"/>
</dbReference>
<evidence type="ECO:0000256" key="3">
    <source>
        <dbReference type="SAM" id="MobiDB-lite"/>
    </source>
</evidence>
<dbReference type="InterPro" id="IPR036465">
    <property type="entry name" value="vWFA_dom_sf"/>
</dbReference>
<evidence type="ECO:0000256" key="1">
    <source>
        <dbReference type="ARBA" id="ARBA00022741"/>
    </source>
</evidence>
<dbReference type="Gene3D" id="3.40.50.300">
    <property type="entry name" value="P-loop containing nucleotide triphosphate hydrolases"/>
    <property type="match status" value="7"/>
</dbReference>
<protein>
    <recommendedName>
        <fullName evidence="4">AAA+ ATPase domain-containing protein</fullName>
    </recommendedName>
</protein>
<feature type="compositionally biased region" description="Acidic residues" evidence="3">
    <location>
        <begin position="340"/>
        <end position="354"/>
    </location>
</feature>
<feature type="domain" description="AAA+ ATPase" evidence="4">
    <location>
        <begin position="307"/>
        <end position="628"/>
    </location>
</feature>
<feature type="domain" description="AAA+ ATPase" evidence="4">
    <location>
        <begin position="25"/>
        <end position="141"/>
    </location>
</feature>
<dbReference type="Proteomes" id="UP001470230">
    <property type="component" value="Unassembled WGS sequence"/>
</dbReference>
<feature type="compositionally biased region" description="Basic and acidic residues" evidence="3">
    <location>
        <begin position="4293"/>
        <end position="4316"/>
    </location>
</feature>
<reference evidence="5 6" key="1">
    <citation type="submission" date="2024-04" db="EMBL/GenBank/DDBJ databases">
        <title>Tritrichomonas musculus Genome.</title>
        <authorList>
            <person name="Alves-Ferreira E."/>
            <person name="Grigg M."/>
            <person name="Lorenzi H."/>
            <person name="Galac M."/>
        </authorList>
    </citation>
    <scope>NUCLEOTIDE SEQUENCE [LARGE SCALE GENOMIC DNA]</scope>
    <source>
        <strain evidence="5 6">EAF2021</strain>
    </source>
</reference>
<accession>A0ABR2KTG9</accession>
<feature type="region of interest" description="Disordered" evidence="3">
    <location>
        <begin position="336"/>
        <end position="502"/>
    </location>
</feature>
<name>A0ABR2KTG9_9EUKA</name>
<feature type="compositionally biased region" description="Polar residues" evidence="3">
    <location>
        <begin position="5762"/>
        <end position="5773"/>
    </location>
</feature>
<feature type="compositionally biased region" description="Polar residues" evidence="3">
    <location>
        <begin position="5696"/>
        <end position="5711"/>
    </location>
</feature>
<feature type="region of interest" description="Disordered" evidence="3">
    <location>
        <begin position="4286"/>
        <end position="4323"/>
    </location>
</feature>
<feature type="compositionally biased region" description="Basic residues" evidence="3">
    <location>
        <begin position="5793"/>
        <end position="5802"/>
    </location>
</feature>
<gene>
    <name evidence="5" type="ORF">M9Y10_022861</name>
</gene>
<feature type="domain" description="AAA+ ATPase" evidence="4">
    <location>
        <begin position="1800"/>
        <end position="2060"/>
    </location>
</feature>